<name>A0A0A9FBF5_ARUDO</name>
<dbReference type="EMBL" id="GBRH01188254">
    <property type="protein sequence ID" value="JAE09642.1"/>
    <property type="molecule type" value="Transcribed_RNA"/>
</dbReference>
<proteinExistence type="predicted"/>
<reference evidence="1" key="1">
    <citation type="submission" date="2014-09" db="EMBL/GenBank/DDBJ databases">
        <authorList>
            <person name="Magalhaes I.L.F."/>
            <person name="Oliveira U."/>
            <person name="Santos F.R."/>
            <person name="Vidigal T.H.D.A."/>
            <person name="Brescovit A.D."/>
            <person name="Santos A.J."/>
        </authorList>
    </citation>
    <scope>NUCLEOTIDE SEQUENCE</scope>
    <source>
        <tissue evidence="1">Shoot tissue taken approximately 20 cm above the soil surface</tissue>
    </source>
</reference>
<accession>A0A0A9FBF5</accession>
<dbReference type="AlphaFoldDB" id="A0A0A9FBF5"/>
<protein>
    <submittedName>
        <fullName evidence="1">Uncharacterized protein</fullName>
    </submittedName>
</protein>
<evidence type="ECO:0000313" key="1">
    <source>
        <dbReference type="EMBL" id="JAE09642.1"/>
    </source>
</evidence>
<sequence length="25" mass="2921">MCVPQWPLLSFINFYNIYGPECKSA</sequence>
<organism evidence="1">
    <name type="scientific">Arundo donax</name>
    <name type="common">Giant reed</name>
    <name type="synonym">Donax arundinaceus</name>
    <dbReference type="NCBI Taxonomy" id="35708"/>
    <lineage>
        <taxon>Eukaryota</taxon>
        <taxon>Viridiplantae</taxon>
        <taxon>Streptophyta</taxon>
        <taxon>Embryophyta</taxon>
        <taxon>Tracheophyta</taxon>
        <taxon>Spermatophyta</taxon>
        <taxon>Magnoliopsida</taxon>
        <taxon>Liliopsida</taxon>
        <taxon>Poales</taxon>
        <taxon>Poaceae</taxon>
        <taxon>PACMAD clade</taxon>
        <taxon>Arundinoideae</taxon>
        <taxon>Arundineae</taxon>
        <taxon>Arundo</taxon>
    </lineage>
</organism>
<reference evidence="1" key="2">
    <citation type="journal article" date="2015" name="Data Brief">
        <title>Shoot transcriptome of the giant reed, Arundo donax.</title>
        <authorList>
            <person name="Barrero R.A."/>
            <person name="Guerrero F.D."/>
            <person name="Moolhuijzen P."/>
            <person name="Goolsby J.A."/>
            <person name="Tidwell J."/>
            <person name="Bellgard S.E."/>
            <person name="Bellgard M.I."/>
        </authorList>
    </citation>
    <scope>NUCLEOTIDE SEQUENCE</scope>
    <source>
        <tissue evidence="1">Shoot tissue taken approximately 20 cm above the soil surface</tissue>
    </source>
</reference>